<dbReference type="Gene3D" id="3.40.630.20">
    <property type="entry name" value="Peptidase C15, pyroglutamyl peptidase I-like"/>
    <property type="match status" value="1"/>
</dbReference>
<evidence type="ECO:0000256" key="5">
    <source>
        <dbReference type="SAM" id="MobiDB-lite"/>
    </source>
</evidence>
<gene>
    <name evidence="6" type="ORF">PVAG01_06765</name>
</gene>
<protein>
    <submittedName>
        <fullName evidence="6">Pyroglutamyl peptidase type</fullName>
    </submittedName>
</protein>
<evidence type="ECO:0000256" key="3">
    <source>
        <dbReference type="ARBA" id="ARBA00022801"/>
    </source>
</evidence>
<dbReference type="InterPro" id="IPR016125">
    <property type="entry name" value="Peptidase_C15-like"/>
</dbReference>
<keyword evidence="7" id="KW-1185">Reference proteome</keyword>
<comment type="caution">
    <text evidence="6">The sequence shown here is derived from an EMBL/GenBank/DDBJ whole genome shotgun (WGS) entry which is preliminary data.</text>
</comment>
<dbReference type="EMBL" id="JBFCZG010000005">
    <property type="protein sequence ID" value="KAL3422609.1"/>
    <property type="molecule type" value="Genomic_DNA"/>
</dbReference>
<accession>A0ABR4PH31</accession>
<feature type="compositionally biased region" description="Polar residues" evidence="5">
    <location>
        <begin position="379"/>
        <end position="390"/>
    </location>
</feature>
<evidence type="ECO:0000313" key="7">
    <source>
        <dbReference type="Proteomes" id="UP001629113"/>
    </source>
</evidence>
<evidence type="ECO:0000256" key="4">
    <source>
        <dbReference type="ARBA" id="ARBA00022807"/>
    </source>
</evidence>
<evidence type="ECO:0000313" key="6">
    <source>
        <dbReference type="EMBL" id="KAL3422609.1"/>
    </source>
</evidence>
<evidence type="ECO:0000256" key="1">
    <source>
        <dbReference type="ARBA" id="ARBA00006641"/>
    </source>
</evidence>
<dbReference type="Proteomes" id="UP001629113">
    <property type="component" value="Unassembled WGS sequence"/>
</dbReference>
<feature type="region of interest" description="Disordered" evidence="5">
    <location>
        <begin position="561"/>
        <end position="589"/>
    </location>
</feature>
<dbReference type="PANTHER" id="PTHR23402">
    <property type="entry name" value="PROTEASE FAMILY C15 PYROGLUTAMYL-PEPTIDASE I-RELATED"/>
    <property type="match status" value="1"/>
</dbReference>
<dbReference type="PANTHER" id="PTHR23402:SF1">
    <property type="entry name" value="PYROGLUTAMYL-PEPTIDASE I"/>
    <property type="match status" value="1"/>
</dbReference>
<name>A0ABR4PH31_9HELO</name>
<keyword evidence="3" id="KW-0378">Hydrolase</keyword>
<feature type="compositionally biased region" description="Pro residues" evidence="5">
    <location>
        <begin position="321"/>
        <end position="335"/>
    </location>
</feature>
<reference evidence="6 7" key="1">
    <citation type="submission" date="2024-06" db="EMBL/GenBank/DDBJ databases">
        <title>Complete genome of Phlyctema vagabunda strain 19-DSS-EL-015.</title>
        <authorList>
            <person name="Fiorenzani C."/>
        </authorList>
    </citation>
    <scope>NUCLEOTIDE SEQUENCE [LARGE SCALE GENOMIC DNA]</scope>
    <source>
        <strain evidence="6 7">19-DSS-EL-015</strain>
    </source>
</reference>
<organism evidence="6 7">
    <name type="scientific">Phlyctema vagabunda</name>
    <dbReference type="NCBI Taxonomy" id="108571"/>
    <lineage>
        <taxon>Eukaryota</taxon>
        <taxon>Fungi</taxon>
        <taxon>Dikarya</taxon>
        <taxon>Ascomycota</taxon>
        <taxon>Pezizomycotina</taxon>
        <taxon>Leotiomycetes</taxon>
        <taxon>Helotiales</taxon>
        <taxon>Dermateaceae</taxon>
        <taxon>Phlyctema</taxon>
    </lineage>
</organism>
<feature type="region of interest" description="Disordered" evidence="5">
    <location>
        <begin position="310"/>
        <end position="338"/>
    </location>
</feature>
<dbReference type="SUPFAM" id="SSF53182">
    <property type="entry name" value="Pyrrolidone carboxyl peptidase (pyroglutamate aminopeptidase)"/>
    <property type="match status" value="1"/>
</dbReference>
<keyword evidence="4" id="KW-0788">Thiol protease</keyword>
<feature type="region of interest" description="Disordered" evidence="5">
    <location>
        <begin position="466"/>
        <end position="523"/>
    </location>
</feature>
<feature type="region of interest" description="Disordered" evidence="5">
    <location>
        <begin position="17"/>
        <end position="40"/>
    </location>
</feature>
<feature type="compositionally biased region" description="Basic and acidic residues" evidence="5">
    <location>
        <begin position="28"/>
        <end position="40"/>
    </location>
</feature>
<proteinExistence type="inferred from homology"/>
<keyword evidence="2" id="KW-0645">Protease</keyword>
<feature type="region of interest" description="Disordered" evidence="5">
    <location>
        <begin position="411"/>
        <end position="433"/>
    </location>
</feature>
<comment type="similarity">
    <text evidence="1">Belongs to the peptidase C15 family.</text>
</comment>
<evidence type="ECO:0000256" key="2">
    <source>
        <dbReference type="ARBA" id="ARBA00022670"/>
    </source>
</evidence>
<feature type="compositionally biased region" description="Basic and acidic residues" evidence="5">
    <location>
        <begin position="352"/>
        <end position="362"/>
    </location>
</feature>
<dbReference type="InterPro" id="IPR036440">
    <property type="entry name" value="Peptidase_C15-like_sf"/>
</dbReference>
<sequence length="618" mass="68440">MDVLKACLGLRAGSADGDDDDVGMAREPCTEPHRGEPADEKTKKFTVLVTGMGAFPKYPGHAEYGRYLEDDNTSHLITKYLPSRLGPYSEYNPTDLEIRILNPTAAPGCAVKTEYGYARAYIEQLWREHGNSVDLILHLGMADGWEWYSIEKSGWKEGTVKPFDGGPPVEYYLMPDDVGDTVKDLPGPSPWSDRVPEQLRTGPGLDVDALAEHVKRALNRDRSGDQVQVIAHADAGNYLCGFVTYESLARALVGRYRAKSLFCHIPGWKDEGRLKTGRDFVCPNGLNDILFPIRALFNLSGDGNGWSSGGSLLPSLREPATHPPVDPSICPPTPDPMQWDERYLEEIDDRTVTSAEVGKRIGSDTYPTPSPKRRRSKSDTQSTNLSSTPVHENDSEIDLDTLIVWENNRDRSATPGRAAPPRHGTRDFPSNQVGTAMNEVTDHWGLGEERVVVLSDRENLREMIEEEAVDKQTEISSDAEPSTGPKRRFVEESRNSDSSSCSGTQKSDVHMGEDNSSAGITTRGPREELDYATIALYFMLYVVSYLARLCLAEIEASNEGERLDEENTTVEGDASRERMVPTQQESSEGPGLIDALLRYIEGDELEEHGVIDEVDRSV</sequence>
<feature type="region of interest" description="Disordered" evidence="5">
    <location>
        <begin position="352"/>
        <end position="395"/>
    </location>
</feature>